<dbReference type="InterPro" id="IPR009936">
    <property type="entry name" value="DUF1468"/>
</dbReference>
<feature type="domain" description="DUF1468" evidence="2">
    <location>
        <begin position="6"/>
        <end position="147"/>
    </location>
</feature>
<keyword evidence="1" id="KW-0812">Transmembrane</keyword>
<keyword evidence="1" id="KW-0472">Membrane</keyword>
<evidence type="ECO:0000259" key="2">
    <source>
        <dbReference type="Pfam" id="PF07331"/>
    </source>
</evidence>
<comment type="caution">
    <text evidence="3">The sequence shown here is derived from an EMBL/GenBank/DDBJ whole genome shotgun (WGS) entry which is preliminary data.</text>
</comment>
<reference evidence="3 4" key="1">
    <citation type="submission" date="2018-07" db="EMBL/GenBank/DDBJ databases">
        <title>Thalassococcus profundi sp. nov., a marine bacterium isolated from deep seawater of Okinawa Trough.</title>
        <authorList>
            <person name="Yu M."/>
        </authorList>
    </citation>
    <scope>NUCLEOTIDE SEQUENCE [LARGE SCALE GENOMIC DNA]</scope>
    <source>
        <strain evidence="3 4">WRAS1</strain>
    </source>
</reference>
<dbReference type="EMBL" id="QPMK01000012">
    <property type="protein sequence ID" value="RDD65400.1"/>
    <property type="molecule type" value="Genomic_DNA"/>
</dbReference>
<keyword evidence="4" id="KW-1185">Reference proteome</keyword>
<accession>A0A369TJI7</accession>
<evidence type="ECO:0000313" key="3">
    <source>
        <dbReference type="EMBL" id="RDD65400.1"/>
    </source>
</evidence>
<organism evidence="3 4">
    <name type="scientific">Thalassococcus profundi</name>
    <dbReference type="NCBI Taxonomy" id="2282382"/>
    <lineage>
        <taxon>Bacteria</taxon>
        <taxon>Pseudomonadati</taxon>
        <taxon>Pseudomonadota</taxon>
        <taxon>Alphaproteobacteria</taxon>
        <taxon>Rhodobacterales</taxon>
        <taxon>Roseobacteraceae</taxon>
        <taxon>Thalassococcus</taxon>
    </lineage>
</organism>
<protein>
    <submittedName>
        <fullName evidence="3">Tripartite tricarboxylate transporter TctB family protein</fullName>
    </submittedName>
</protein>
<evidence type="ECO:0000313" key="4">
    <source>
        <dbReference type="Proteomes" id="UP000253977"/>
    </source>
</evidence>
<feature type="transmembrane region" description="Helical" evidence="1">
    <location>
        <begin position="44"/>
        <end position="65"/>
    </location>
</feature>
<sequence length="152" mass="15911">MRADRVLALVLLAAAALYLGVLVPEVGRQQTALGTGDFYTVGPTVLPVFAGGLVVIFALAVVATTPRTASELQFTEGLGGAALFAGVVTVTAFLMPRIGFLPVSVGFLAVVFVVFRAATWWICALLTLALPVLLDQILRKVFLIPLPGAALF</sequence>
<dbReference type="Pfam" id="PF07331">
    <property type="entry name" value="TctB"/>
    <property type="match status" value="1"/>
</dbReference>
<proteinExistence type="predicted"/>
<gene>
    <name evidence="3" type="ORF">DU478_14610</name>
</gene>
<feature type="transmembrane region" description="Helical" evidence="1">
    <location>
        <begin position="107"/>
        <end position="134"/>
    </location>
</feature>
<dbReference type="AlphaFoldDB" id="A0A369TJI7"/>
<dbReference type="Proteomes" id="UP000253977">
    <property type="component" value="Unassembled WGS sequence"/>
</dbReference>
<dbReference type="OrthoDB" id="8455334at2"/>
<evidence type="ECO:0000256" key="1">
    <source>
        <dbReference type="SAM" id="Phobius"/>
    </source>
</evidence>
<dbReference type="RefSeq" id="WP_114511711.1">
    <property type="nucleotide sequence ID" value="NZ_QPMK01000012.1"/>
</dbReference>
<name>A0A369TJI7_9RHOB</name>
<keyword evidence="1" id="KW-1133">Transmembrane helix</keyword>
<feature type="transmembrane region" description="Helical" evidence="1">
    <location>
        <begin position="77"/>
        <end position="95"/>
    </location>
</feature>